<dbReference type="PANTHER" id="PTHR43290">
    <property type="entry name" value="MEVALONATE KINASE"/>
    <property type="match status" value="1"/>
</dbReference>
<dbReference type="GO" id="GO:0005829">
    <property type="term" value="C:cytosol"/>
    <property type="evidence" value="ECO:0007669"/>
    <property type="project" value="TreeGrafter"/>
</dbReference>
<reference evidence="16" key="1">
    <citation type="submission" date="2017-09" db="EMBL/GenBank/DDBJ databases">
        <title>Depth-based differentiation of microbial function through sediment-hosted aquifers and enrichment of novel symbionts in the deep terrestrial subsurface.</title>
        <authorList>
            <person name="Probst A.J."/>
            <person name="Ladd B."/>
            <person name="Jarett J.K."/>
            <person name="Geller-Mcgrath D.E."/>
            <person name="Sieber C.M.K."/>
            <person name="Emerson J.B."/>
            <person name="Anantharaman K."/>
            <person name="Thomas B.C."/>
            <person name="Malmstrom R."/>
            <person name="Stieglmeier M."/>
            <person name="Klingl A."/>
            <person name="Woyke T."/>
            <person name="Ryan C.M."/>
            <person name="Banfield J.F."/>
        </authorList>
    </citation>
    <scope>NUCLEOTIDE SEQUENCE [LARGE SCALE GENOMIC DNA]</scope>
</reference>
<dbReference type="InterPro" id="IPR006204">
    <property type="entry name" value="GHMP_kinase_N_dom"/>
</dbReference>
<evidence type="ECO:0000259" key="14">
    <source>
        <dbReference type="Pfam" id="PF08544"/>
    </source>
</evidence>
<dbReference type="Gene3D" id="3.30.230.10">
    <property type="match status" value="1"/>
</dbReference>
<dbReference type="Gene3D" id="3.30.70.890">
    <property type="entry name" value="GHMP kinase, C-terminal domain"/>
    <property type="match status" value="1"/>
</dbReference>
<dbReference type="EC" id="2.7.1.36" evidence="3"/>
<evidence type="ECO:0000256" key="12">
    <source>
        <dbReference type="ARBA" id="ARBA00029438"/>
    </source>
</evidence>
<keyword evidence="8 15" id="KW-0418">Kinase</keyword>
<dbReference type="PROSITE" id="PS00627">
    <property type="entry name" value="GHMP_KINASES_ATP"/>
    <property type="match status" value="1"/>
</dbReference>
<evidence type="ECO:0000256" key="7">
    <source>
        <dbReference type="ARBA" id="ARBA00022741"/>
    </source>
</evidence>
<keyword evidence="7" id="KW-0547">Nucleotide-binding</keyword>
<evidence type="ECO:0000256" key="8">
    <source>
        <dbReference type="ARBA" id="ARBA00022777"/>
    </source>
</evidence>
<evidence type="ECO:0000256" key="4">
    <source>
        <dbReference type="ARBA" id="ARBA00022490"/>
    </source>
</evidence>
<evidence type="ECO:0000256" key="1">
    <source>
        <dbReference type="ARBA" id="ARBA00004496"/>
    </source>
</evidence>
<proteinExistence type="inferred from homology"/>
<gene>
    <name evidence="15" type="primary">mvk</name>
    <name evidence="15" type="ORF">COU43_02355</name>
</gene>
<keyword evidence="9" id="KW-0067">ATP-binding</keyword>
<dbReference type="InterPro" id="IPR006203">
    <property type="entry name" value="GHMP_knse_ATP-bd_CS"/>
</dbReference>
<evidence type="ECO:0000256" key="3">
    <source>
        <dbReference type="ARBA" id="ARBA00012103"/>
    </source>
</evidence>
<dbReference type="GO" id="GO:0006012">
    <property type="term" value="P:galactose metabolic process"/>
    <property type="evidence" value="ECO:0007669"/>
    <property type="project" value="InterPro"/>
</dbReference>
<dbReference type="PRINTS" id="PR00473">
    <property type="entry name" value="GALCTOKINASE"/>
</dbReference>
<dbReference type="Proteomes" id="UP000228909">
    <property type="component" value="Unassembled WGS sequence"/>
</dbReference>
<dbReference type="InterPro" id="IPR036554">
    <property type="entry name" value="GHMP_kinase_C_sf"/>
</dbReference>
<sequence>MIKTSAPGKVHLIGEHAVVYSEPAIIAAIGNRTYVDISPAKDITYQDIAWPDISHTWKVEQVFEITQKTFDLWKEGNEKKDFSKLFSFIKENGYEGYRASVLGLAMKNLGINQGFSITIDSKIPTGAGLGSSASRAVAMTKAIAELFEKELSLEEINEIAFQQEKIIHGTPSGGDNSACCFGGLVWFKKDQPKNQINSLKEEVPYKLENFVFVYTGPPQKTTGELVQLVRELDEGYRTERIKKIGEMTYEMLDVLRRRNFQRMKEIINQTQKNLAELKISTEKIDQIAESVQEIGGAAKLCGAGSGGIVLCYHQDKGKLIDLIKNIGYDPWETELAVEGVRIEKTEE</sequence>
<dbReference type="InterPro" id="IPR014721">
    <property type="entry name" value="Ribsml_uS5_D2-typ_fold_subgr"/>
</dbReference>
<dbReference type="UniPathway" id="UPA00057">
    <property type="reaction ID" value="UER00098"/>
</dbReference>
<dbReference type="Pfam" id="PF08544">
    <property type="entry name" value="GHMP_kinases_C"/>
    <property type="match status" value="1"/>
</dbReference>
<dbReference type="AlphaFoldDB" id="A0A2H0TIW6"/>
<evidence type="ECO:0000256" key="5">
    <source>
        <dbReference type="ARBA" id="ARBA00022516"/>
    </source>
</evidence>
<dbReference type="SUPFAM" id="SSF54211">
    <property type="entry name" value="Ribosomal protein S5 domain 2-like"/>
    <property type="match status" value="1"/>
</dbReference>
<keyword evidence="5" id="KW-0444">Lipid biosynthesis</keyword>
<evidence type="ECO:0000256" key="10">
    <source>
        <dbReference type="ARBA" id="ARBA00022842"/>
    </source>
</evidence>
<dbReference type="InterPro" id="IPR020568">
    <property type="entry name" value="Ribosomal_Su5_D2-typ_SF"/>
</dbReference>
<dbReference type="EMBL" id="PFCK01000066">
    <property type="protein sequence ID" value="PIR71492.1"/>
    <property type="molecule type" value="Genomic_DNA"/>
</dbReference>
<evidence type="ECO:0000313" key="15">
    <source>
        <dbReference type="EMBL" id="PIR71492.1"/>
    </source>
</evidence>
<dbReference type="NCBIfam" id="TIGR00549">
    <property type="entry name" value="mevalon_kin"/>
    <property type="match status" value="1"/>
</dbReference>
<keyword evidence="4" id="KW-0963">Cytoplasm</keyword>
<comment type="pathway">
    <text evidence="12">Isoprenoid biosynthesis; isopentenyl diphosphate biosynthesis via mevalonate pathway; isopentenyl diphosphate from (R)-mevalonate: step 1/3.</text>
</comment>
<evidence type="ECO:0000313" key="16">
    <source>
        <dbReference type="Proteomes" id="UP000228909"/>
    </source>
</evidence>
<feature type="domain" description="GHMP kinase N-terminal" evidence="13">
    <location>
        <begin position="105"/>
        <end position="183"/>
    </location>
</feature>
<protein>
    <recommendedName>
        <fullName evidence="3">mevalonate kinase</fullName>
        <ecNumber evidence="3">2.7.1.36</ecNumber>
    </recommendedName>
</protein>
<dbReference type="GO" id="GO:0004496">
    <property type="term" value="F:mevalonate kinase activity"/>
    <property type="evidence" value="ECO:0007669"/>
    <property type="project" value="UniProtKB-EC"/>
</dbReference>
<dbReference type="SUPFAM" id="SSF55060">
    <property type="entry name" value="GHMP Kinase, C-terminal domain"/>
    <property type="match status" value="1"/>
</dbReference>
<dbReference type="GO" id="GO:0005524">
    <property type="term" value="F:ATP binding"/>
    <property type="evidence" value="ECO:0007669"/>
    <property type="project" value="UniProtKB-KW"/>
</dbReference>
<accession>A0A2H0TIW6</accession>
<comment type="caution">
    <text evidence="15">The sequence shown here is derived from an EMBL/GenBank/DDBJ whole genome shotgun (WGS) entry which is preliminary data.</text>
</comment>
<evidence type="ECO:0000256" key="9">
    <source>
        <dbReference type="ARBA" id="ARBA00022840"/>
    </source>
</evidence>
<dbReference type="PRINTS" id="PR00959">
    <property type="entry name" value="MEVGALKINASE"/>
</dbReference>
<dbReference type="InterPro" id="IPR013750">
    <property type="entry name" value="GHMP_kinase_C_dom"/>
</dbReference>
<organism evidence="15 16">
    <name type="scientific">Candidatus Nealsonbacteria bacterium CG10_big_fil_rev_8_21_14_0_10_37_25</name>
    <dbReference type="NCBI Taxonomy" id="1974711"/>
    <lineage>
        <taxon>Bacteria</taxon>
        <taxon>Candidatus Nealsoniibacteriota</taxon>
    </lineage>
</organism>
<evidence type="ECO:0000256" key="6">
    <source>
        <dbReference type="ARBA" id="ARBA00022679"/>
    </source>
</evidence>
<comment type="subcellular location">
    <subcellularLocation>
        <location evidence="1">Cytoplasm</location>
    </subcellularLocation>
</comment>
<dbReference type="PANTHER" id="PTHR43290:SF2">
    <property type="entry name" value="MEVALONATE KINASE"/>
    <property type="match status" value="1"/>
</dbReference>
<keyword evidence="10" id="KW-0460">Magnesium</keyword>
<keyword evidence="11" id="KW-0443">Lipid metabolism</keyword>
<dbReference type="InterPro" id="IPR000705">
    <property type="entry name" value="Galactokinase"/>
</dbReference>
<dbReference type="InterPro" id="IPR006205">
    <property type="entry name" value="Mev_gal_kin"/>
</dbReference>
<comment type="similarity">
    <text evidence="2">Belongs to the GHMP kinase family. Mevalonate kinase subfamily.</text>
</comment>
<evidence type="ECO:0000259" key="13">
    <source>
        <dbReference type="Pfam" id="PF00288"/>
    </source>
</evidence>
<name>A0A2H0TIW6_9BACT</name>
<dbReference type="Pfam" id="PF00288">
    <property type="entry name" value="GHMP_kinases_N"/>
    <property type="match status" value="1"/>
</dbReference>
<dbReference type="GO" id="GO:0019287">
    <property type="term" value="P:isopentenyl diphosphate biosynthetic process, mevalonate pathway"/>
    <property type="evidence" value="ECO:0007669"/>
    <property type="project" value="UniProtKB-UniPathway"/>
</dbReference>
<dbReference type="GO" id="GO:0004335">
    <property type="term" value="F:galactokinase activity"/>
    <property type="evidence" value="ECO:0007669"/>
    <property type="project" value="InterPro"/>
</dbReference>
<evidence type="ECO:0000256" key="2">
    <source>
        <dbReference type="ARBA" id="ARBA00006495"/>
    </source>
</evidence>
<keyword evidence="6" id="KW-0808">Transferase</keyword>
<evidence type="ECO:0000256" key="11">
    <source>
        <dbReference type="ARBA" id="ARBA00023098"/>
    </source>
</evidence>
<feature type="domain" description="GHMP kinase C-terminal" evidence="14">
    <location>
        <begin position="251"/>
        <end position="318"/>
    </location>
</feature>